<dbReference type="AlphaFoldDB" id="A0A0E9QBR4"/>
<organism evidence="1">
    <name type="scientific">Anguilla anguilla</name>
    <name type="common">European freshwater eel</name>
    <name type="synonym">Muraena anguilla</name>
    <dbReference type="NCBI Taxonomy" id="7936"/>
    <lineage>
        <taxon>Eukaryota</taxon>
        <taxon>Metazoa</taxon>
        <taxon>Chordata</taxon>
        <taxon>Craniata</taxon>
        <taxon>Vertebrata</taxon>
        <taxon>Euteleostomi</taxon>
        <taxon>Actinopterygii</taxon>
        <taxon>Neopterygii</taxon>
        <taxon>Teleostei</taxon>
        <taxon>Anguilliformes</taxon>
        <taxon>Anguillidae</taxon>
        <taxon>Anguilla</taxon>
    </lineage>
</organism>
<evidence type="ECO:0000313" key="1">
    <source>
        <dbReference type="EMBL" id="JAH14301.1"/>
    </source>
</evidence>
<reference evidence="1" key="1">
    <citation type="submission" date="2014-11" db="EMBL/GenBank/DDBJ databases">
        <authorList>
            <person name="Amaro Gonzalez C."/>
        </authorList>
    </citation>
    <scope>NUCLEOTIDE SEQUENCE</scope>
</reference>
<name>A0A0E9QBR4_ANGAN</name>
<protein>
    <submittedName>
        <fullName evidence="1">Uncharacterized protein</fullName>
    </submittedName>
</protein>
<proteinExistence type="predicted"/>
<reference evidence="1" key="2">
    <citation type="journal article" date="2015" name="Fish Shellfish Immunol.">
        <title>Early steps in the European eel (Anguilla anguilla)-Vibrio vulnificus interaction in the gills: Role of the RtxA13 toxin.</title>
        <authorList>
            <person name="Callol A."/>
            <person name="Pajuelo D."/>
            <person name="Ebbesson L."/>
            <person name="Teles M."/>
            <person name="MacKenzie S."/>
            <person name="Amaro C."/>
        </authorList>
    </citation>
    <scope>NUCLEOTIDE SEQUENCE</scope>
</reference>
<accession>A0A0E9QBR4</accession>
<sequence length="35" mass="4004">MLLCIIAFCIVLKYVYNSVVSVWSRVGVQEILTDK</sequence>
<dbReference type="EMBL" id="GBXM01094276">
    <property type="protein sequence ID" value="JAH14301.1"/>
    <property type="molecule type" value="Transcribed_RNA"/>
</dbReference>